<dbReference type="PANTHER" id="PTHR24123:SF33">
    <property type="entry name" value="PROTEIN HOS4"/>
    <property type="match status" value="1"/>
</dbReference>
<dbReference type="OrthoDB" id="6130038at2759"/>
<dbReference type="PANTHER" id="PTHR24123">
    <property type="entry name" value="ANKYRIN REPEAT-CONTAINING"/>
    <property type="match status" value="1"/>
</dbReference>
<dbReference type="Gene3D" id="1.25.40.20">
    <property type="entry name" value="Ankyrin repeat-containing domain"/>
    <property type="match status" value="2"/>
</dbReference>
<evidence type="ECO:0000313" key="3">
    <source>
        <dbReference type="EMBL" id="OMH78658.1"/>
    </source>
</evidence>
<evidence type="ECO:0000256" key="2">
    <source>
        <dbReference type="ARBA" id="ARBA00023043"/>
    </source>
</evidence>
<keyword evidence="2" id="KW-0040">ANK repeat</keyword>
<evidence type="ECO:0000313" key="4">
    <source>
        <dbReference type="Proteomes" id="UP000188320"/>
    </source>
</evidence>
<sequence length="836" mass="96330">MNNDNNDDAFNKLPSSILSTIFALAQNLQLSLLNKNMHYVSQQVDTISKYIIQYALSNTEDDPESNLKAIFENYTRINMNEKVGGLVLRKIKNLDYEIALEIAIKYKWRNIINKLLKMYVVIDRSNSMVMHKGTLFINEGEYLDIDIEKLFSEENESQREVTEIEVYDSLYIRPLFRIGDVLANSIRDNSGLTWKSGIEILIDICNTRFEFPPDICSSTGRDITCVDEKFLLYCILEAACEICRLGDLEWLKRILDLKISFNDPSDILCWIILEEMDPVGDGFHSFISEYEETEKKELLVYMLLAYLSIKWDIESFISYLEINYSKGRHAQILFDSAIYNEHEILVKKYFFKVELNSENIRKITEMAYKSGSVNLIRFLLNNSDKLKGELDENTLKTAIKEKEYELAQDIISKYPNAISISCLEEAVSTEDIRTTKLVIETGVNLKAPEFNGIRIASENRDMDMLQLLLENDVSVGSVSKNVIVKLCSIKNHKIAKRLLEFFEIEKGKAKVKSETSKTEVKGEKKLKFSKTMLCLIEVILCFYQNELINSLENDHHDYDNYENVDDVDYVDGVDDNGGGGNYFYFDCHVDFDDFLMHMDLYERVVSTMSSKKRDITNTCALHFANPNDTFECEAIQRDCYDKLLELINYISKKNLQRTSDDTEKDETNGLRNENNIEVLNDRHYELAKLELVNRNFGMLKMLIEYGLDVNSHDSLILKTAYKAGDIDWIDYFISKGAKLKGRSDGFEEACKSDKVDLLKYWIKNGGVVPKDPEYECINMACLLGNFDMVKLLVENEVDLSDPTRNGVRIACRLGLKRTLKYLLDNNAVVEGVGDHQ</sequence>
<organism evidence="3 4">
    <name type="scientific">Zancudomyces culisetae</name>
    <name type="common">Gut fungus</name>
    <name type="synonym">Smittium culisetae</name>
    <dbReference type="NCBI Taxonomy" id="1213189"/>
    <lineage>
        <taxon>Eukaryota</taxon>
        <taxon>Fungi</taxon>
        <taxon>Fungi incertae sedis</taxon>
        <taxon>Zoopagomycota</taxon>
        <taxon>Kickxellomycotina</taxon>
        <taxon>Harpellomycetes</taxon>
        <taxon>Harpellales</taxon>
        <taxon>Legeriomycetaceae</taxon>
        <taxon>Zancudomyces</taxon>
    </lineage>
</organism>
<accession>A0A1R1PCF8</accession>
<gene>
    <name evidence="3" type="ORF">AX774_g7946</name>
</gene>
<dbReference type="SUPFAM" id="SSF48403">
    <property type="entry name" value="Ankyrin repeat"/>
    <property type="match status" value="2"/>
</dbReference>
<dbReference type="InterPro" id="IPR002110">
    <property type="entry name" value="Ankyrin_rpt"/>
</dbReference>
<dbReference type="EMBL" id="LSSK01001866">
    <property type="protein sequence ID" value="OMH78658.1"/>
    <property type="molecule type" value="Genomic_DNA"/>
</dbReference>
<reference evidence="4" key="1">
    <citation type="submission" date="2017-01" db="EMBL/GenBank/DDBJ databases">
        <authorList>
            <person name="Wang Y."/>
            <person name="White M."/>
            <person name="Kvist S."/>
            <person name="Moncalvo J.-M."/>
        </authorList>
    </citation>
    <scope>NUCLEOTIDE SEQUENCE [LARGE SCALE GENOMIC DNA]</scope>
    <source>
        <strain evidence="4">COL-18-3</strain>
    </source>
</reference>
<dbReference type="InterPro" id="IPR036770">
    <property type="entry name" value="Ankyrin_rpt-contain_sf"/>
</dbReference>
<dbReference type="AlphaFoldDB" id="A0A1R1PCF8"/>
<dbReference type="Proteomes" id="UP000188320">
    <property type="component" value="Unassembled WGS sequence"/>
</dbReference>
<evidence type="ECO:0000256" key="1">
    <source>
        <dbReference type="ARBA" id="ARBA00022737"/>
    </source>
</evidence>
<keyword evidence="1" id="KW-0677">Repeat</keyword>
<proteinExistence type="predicted"/>
<protein>
    <submittedName>
        <fullName evidence="3">Putative ankyrin repeat protein L25</fullName>
    </submittedName>
</protein>
<dbReference type="InterPro" id="IPR051165">
    <property type="entry name" value="Multifunctional_ANK_Repeat"/>
</dbReference>
<name>A0A1R1PCF8_ZANCU</name>
<feature type="non-terminal residue" evidence="3">
    <location>
        <position position="836"/>
    </location>
</feature>
<comment type="caution">
    <text evidence="3">The sequence shown here is derived from an EMBL/GenBank/DDBJ whole genome shotgun (WGS) entry which is preliminary data.</text>
</comment>
<dbReference type="SMART" id="SM00248">
    <property type="entry name" value="ANK"/>
    <property type="match status" value="6"/>
</dbReference>
<keyword evidence="4" id="KW-1185">Reference proteome</keyword>